<feature type="compositionally biased region" description="Low complexity" evidence="7">
    <location>
        <begin position="309"/>
        <end position="327"/>
    </location>
</feature>
<keyword evidence="4 8" id="KW-1133">Transmembrane helix</keyword>
<dbReference type="AlphaFoldDB" id="A0A532UQ28"/>
<dbReference type="Pfam" id="PF01618">
    <property type="entry name" value="MotA_ExbB"/>
    <property type="match status" value="1"/>
</dbReference>
<gene>
    <name evidence="10" type="ORF">CEE37_14425</name>
</gene>
<feature type="transmembrane region" description="Helical" evidence="8">
    <location>
        <begin position="192"/>
        <end position="216"/>
    </location>
</feature>
<reference evidence="10 11" key="1">
    <citation type="submission" date="2017-06" db="EMBL/GenBank/DDBJ databases">
        <title>Novel microbial phyla capable of carbon fixation and sulfur reduction in deep-sea sediments.</title>
        <authorList>
            <person name="Huang J."/>
            <person name="Baker B."/>
            <person name="Wang Y."/>
        </authorList>
    </citation>
    <scope>NUCLEOTIDE SEQUENCE [LARGE SCALE GENOMIC DNA]</scope>
    <source>
        <strain evidence="10">B3_LCP</strain>
    </source>
</reference>
<feature type="region of interest" description="Disordered" evidence="7">
    <location>
        <begin position="308"/>
        <end position="333"/>
    </location>
</feature>
<dbReference type="Proteomes" id="UP000319619">
    <property type="component" value="Unassembled WGS sequence"/>
</dbReference>
<comment type="similarity">
    <text evidence="6">Belongs to the exbB/tolQ family.</text>
</comment>
<comment type="subcellular location">
    <subcellularLocation>
        <location evidence="1">Cell membrane</location>
        <topology evidence="1">Multi-pass membrane protein</topology>
    </subcellularLocation>
    <subcellularLocation>
        <location evidence="6">Membrane</location>
        <topology evidence="6">Multi-pass membrane protein</topology>
    </subcellularLocation>
</comment>
<keyword evidence="6" id="KW-0653">Protein transport</keyword>
<name>A0A532UQ28_UNCL8</name>
<feature type="transmembrane region" description="Helical" evidence="8">
    <location>
        <begin position="12"/>
        <end position="31"/>
    </location>
</feature>
<feature type="transmembrane region" description="Helical" evidence="8">
    <location>
        <begin position="37"/>
        <end position="63"/>
    </location>
</feature>
<keyword evidence="2" id="KW-1003">Cell membrane</keyword>
<dbReference type="PANTHER" id="PTHR30625:SF11">
    <property type="entry name" value="MOTA_TOLQ_EXBB PROTON CHANNEL DOMAIN-CONTAINING PROTEIN"/>
    <property type="match status" value="1"/>
</dbReference>
<dbReference type="EMBL" id="NJBN01000014">
    <property type="protein sequence ID" value="TKJ36907.1"/>
    <property type="molecule type" value="Genomic_DNA"/>
</dbReference>
<dbReference type="GO" id="GO:0005886">
    <property type="term" value="C:plasma membrane"/>
    <property type="evidence" value="ECO:0007669"/>
    <property type="project" value="UniProtKB-SubCell"/>
</dbReference>
<keyword evidence="5 8" id="KW-0472">Membrane</keyword>
<dbReference type="InterPro" id="IPR002898">
    <property type="entry name" value="MotA_ExbB_proton_chnl"/>
</dbReference>
<feature type="domain" description="MotA/TolQ/ExbB proton channel" evidence="9">
    <location>
        <begin position="120"/>
        <end position="227"/>
    </location>
</feature>
<organism evidence="10 11">
    <name type="scientific">candidate division LCP-89 bacterium B3_LCP</name>
    <dbReference type="NCBI Taxonomy" id="2012998"/>
    <lineage>
        <taxon>Bacteria</taxon>
        <taxon>Pseudomonadati</taxon>
        <taxon>Bacteria division LCP-89</taxon>
    </lineage>
</organism>
<evidence type="ECO:0000256" key="7">
    <source>
        <dbReference type="SAM" id="MobiDB-lite"/>
    </source>
</evidence>
<evidence type="ECO:0000256" key="3">
    <source>
        <dbReference type="ARBA" id="ARBA00022692"/>
    </source>
</evidence>
<evidence type="ECO:0000313" key="11">
    <source>
        <dbReference type="Proteomes" id="UP000319619"/>
    </source>
</evidence>
<keyword evidence="3 8" id="KW-0812">Transmembrane</keyword>
<evidence type="ECO:0000256" key="1">
    <source>
        <dbReference type="ARBA" id="ARBA00004651"/>
    </source>
</evidence>
<evidence type="ECO:0000256" key="4">
    <source>
        <dbReference type="ARBA" id="ARBA00022989"/>
    </source>
</evidence>
<dbReference type="InterPro" id="IPR050790">
    <property type="entry name" value="ExbB/TolQ_transport"/>
</dbReference>
<evidence type="ECO:0000259" key="9">
    <source>
        <dbReference type="Pfam" id="PF01618"/>
    </source>
</evidence>
<evidence type="ECO:0000256" key="6">
    <source>
        <dbReference type="RuleBase" id="RU004057"/>
    </source>
</evidence>
<dbReference type="GO" id="GO:0017038">
    <property type="term" value="P:protein import"/>
    <property type="evidence" value="ECO:0007669"/>
    <property type="project" value="TreeGrafter"/>
</dbReference>
<evidence type="ECO:0000256" key="8">
    <source>
        <dbReference type="SAM" id="Phobius"/>
    </source>
</evidence>
<sequence>MRSQSGSNSMLLYIVLGLEVGIVALAVKYLLPEDNYFYSFLIRAWPIQLLNTWLFSIAILFWFQRYSLFRKEEKAFEKVKLPEYLISHEDASKIIRSMPTEHGRSLTLRRIRELLQAFIYREDIIRLNEELSQRDMAEVERGHLILNSLRSIVPVIGFLGTVIGLSTGMLKFPEVTDIFALRAALKGFAASMSFAFDTTLLALGYTVALILMTSFLRHREELLVSRVDERARVLVGQIKADGSPQPFPADAHARPAPADVENTLSGIQAELSSTITGVFEKIHDQNHQLIEGIEKSVSRLSLSIDKLTKNQNTKTTQSRRSQNNKSKNSGDRK</sequence>
<protein>
    <recommendedName>
        <fullName evidence="9">MotA/TolQ/ExbB proton channel domain-containing protein</fullName>
    </recommendedName>
</protein>
<feature type="transmembrane region" description="Helical" evidence="8">
    <location>
        <begin position="151"/>
        <end position="172"/>
    </location>
</feature>
<accession>A0A532UQ28</accession>
<dbReference type="PANTHER" id="PTHR30625">
    <property type="entry name" value="PROTEIN TOLQ"/>
    <property type="match status" value="1"/>
</dbReference>
<comment type="caution">
    <text evidence="10">The sequence shown here is derived from an EMBL/GenBank/DDBJ whole genome shotgun (WGS) entry which is preliminary data.</text>
</comment>
<keyword evidence="6" id="KW-0813">Transport</keyword>
<evidence type="ECO:0000256" key="5">
    <source>
        <dbReference type="ARBA" id="ARBA00023136"/>
    </source>
</evidence>
<evidence type="ECO:0000256" key="2">
    <source>
        <dbReference type="ARBA" id="ARBA00022475"/>
    </source>
</evidence>
<evidence type="ECO:0000313" key="10">
    <source>
        <dbReference type="EMBL" id="TKJ36907.1"/>
    </source>
</evidence>
<proteinExistence type="inferred from homology"/>